<keyword evidence="1" id="KW-0812">Transmembrane</keyword>
<dbReference type="Proteomes" id="UP000320948">
    <property type="component" value="Unassembled WGS sequence"/>
</dbReference>
<keyword evidence="1" id="KW-0472">Membrane</keyword>
<evidence type="ECO:0000313" key="2">
    <source>
        <dbReference type="EMBL" id="TKW61646.1"/>
    </source>
</evidence>
<keyword evidence="1" id="KW-1133">Transmembrane helix</keyword>
<gene>
    <name evidence="2" type="ORF">DI628_03190</name>
</gene>
<dbReference type="AlphaFoldDB" id="A0A6N4R484"/>
<evidence type="ECO:0008006" key="4">
    <source>
        <dbReference type="Google" id="ProtNLM"/>
    </source>
</evidence>
<accession>A0A6N4R484</accession>
<feature type="transmembrane region" description="Helical" evidence="1">
    <location>
        <begin position="61"/>
        <end position="86"/>
    </location>
</feature>
<name>A0A6N4R484_BLAVI</name>
<protein>
    <recommendedName>
        <fullName evidence="4">MerC domain-containing protein</fullName>
    </recommendedName>
</protein>
<feature type="transmembrane region" description="Helical" evidence="1">
    <location>
        <begin position="107"/>
        <end position="126"/>
    </location>
</feature>
<organism evidence="2 3">
    <name type="scientific">Blastochloris viridis</name>
    <name type="common">Rhodopseudomonas viridis</name>
    <dbReference type="NCBI Taxonomy" id="1079"/>
    <lineage>
        <taxon>Bacteria</taxon>
        <taxon>Pseudomonadati</taxon>
        <taxon>Pseudomonadota</taxon>
        <taxon>Alphaproteobacteria</taxon>
        <taxon>Hyphomicrobiales</taxon>
        <taxon>Blastochloridaceae</taxon>
        <taxon>Blastochloris</taxon>
    </lineage>
</organism>
<comment type="caution">
    <text evidence="2">The sequence shown here is derived from an EMBL/GenBank/DDBJ whole genome shotgun (WGS) entry which is preliminary data.</text>
</comment>
<dbReference type="EMBL" id="VAFM01000001">
    <property type="protein sequence ID" value="TKW61646.1"/>
    <property type="molecule type" value="Genomic_DNA"/>
</dbReference>
<reference evidence="2 3" key="1">
    <citation type="journal article" date="2017" name="Nat. Commun.">
        <title>In situ click chemistry generation of cyclooxygenase-2 inhibitors.</title>
        <authorList>
            <person name="Bhardwaj A."/>
            <person name="Kaur J."/>
            <person name="Wuest M."/>
            <person name="Wuest F."/>
        </authorList>
    </citation>
    <scope>NUCLEOTIDE SEQUENCE [LARGE SCALE GENOMIC DNA]</scope>
    <source>
        <strain evidence="2">S2_018_000_R2_106</strain>
    </source>
</reference>
<proteinExistence type="predicted"/>
<sequence length="152" mass="16479">MKSMKTQTIRSTTGIISALSILPHIFCCGIPVAMALISLGTTIGLAGVLASNPLYRFVDEYHTVLLAVAIASVVLSGILNFIAWRIDCHEAASHCHHGDCAPKKRGSFKIFLFSLALLCFDIAWFATEEKVLGLHHEHHEEAAHTAGTALQE</sequence>
<evidence type="ECO:0000256" key="1">
    <source>
        <dbReference type="SAM" id="Phobius"/>
    </source>
</evidence>
<evidence type="ECO:0000313" key="3">
    <source>
        <dbReference type="Proteomes" id="UP000320948"/>
    </source>
</evidence>
<feature type="transmembrane region" description="Helical" evidence="1">
    <location>
        <begin position="21"/>
        <end position="49"/>
    </location>
</feature>